<evidence type="ECO:0000256" key="2">
    <source>
        <dbReference type="SAM" id="Phobius"/>
    </source>
</evidence>
<dbReference type="Proteomes" id="UP001596409">
    <property type="component" value="Unassembled WGS sequence"/>
</dbReference>
<feature type="transmembrane region" description="Helical" evidence="2">
    <location>
        <begin position="88"/>
        <end position="107"/>
    </location>
</feature>
<reference evidence="4" key="1">
    <citation type="journal article" date="2019" name="Int. J. Syst. Evol. Microbiol.">
        <title>The Global Catalogue of Microorganisms (GCM) 10K type strain sequencing project: providing services to taxonomists for standard genome sequencing and annotation.</title>
        <authorList>
            <consortium name="The Broad Institute Genomics Platform"/>
            <consortium name="The Broad Institute Genome Sequencing Center for Infectious Disease"/>
            <person name="Wu L."/>
            <person name="Ma J."/>
        </authorList>
    </citation>
    <scope>NUCLEOTIDE SEQUENCE [LARGE SCALE GENOMIC DNA]</scope>
    <source>
        <strain evidence="4">JCM 4855</strain>
    </source>
</reference>
<feature type="transmembrane region" description="Helical" evidence="2">
    <location>
        <begin position="25"/>
        <end position="52"/>
    </location>
</feature>
<feature type="transmembrane region" description="Helical" evidence="2">
    <location>
        <begin position="329"/>
        <end position="349"/>
    </location>
</feature>
<feature type="region of interest" description="Disordered" evidence="1">
    <location>
        <begin position="364"/>
        <end position="388"/>
    </location>
</feature>
<feature type="compositionally biased region" description="Basic and acidic residues" evidence="1">
    <location>
        <begin position="507"/>
        <end position="527"/>
    </location>
</feature>
<feature type="transmembrane region" description="Helical" evidence="2">
    <location>
        <begin position="138"/>
        <end position="159"/>
    </location>
</feature>
<feature type="transmembrane region" description="Helical" evidence="2">
    <location>
        <begin position="166"/>
        <end position="189"/>
    </location>
</feature>
<dbReference type="InterPro" id="IPR045931">
    <property type="entry name" value="DUF6350"/>
</dbReference>
<dbReference type="Pfam" id="PF19877">
    <property type="entry name" value="DUF6350"/>
    <property type="match status" value="1"/>
</dbReference>
<dbReference type="RefSeq" id="WP_189873474.1">
    <property type="nucleotide sequence ID" value="NZ_BMWA01000012.1"/>
</dbReference>
<gene>
    <name evidence="3" type="ORF">ACFQMH_15480</name>
</gene>
<feature type="compositionally biased region" description="Low complexity" evidence="1">
    <location>
        <begin position="364"/>
        <end position="375"/>
    </location>
</feature>
<feature type="transmembrane region" description="Helical" evidence="2">
    <location>
        <begin position="428"/>
        <end position="451"/>
    </location>
</feature>
<feature type="transmembrane region" description="Helical" evidence="2">
    <location>
        <begin position="64"/>
        <end position="81"/>
    </location>
</feature>
<keyword evidence="2" id="KW-1133">Transmembrane helix</keyword>
<organism evidence="3 4">
    <name type="scientific">Streptomyces viridiviolaceus</name>
    <dbReference type="NCBI Taxonomy" id="68282"/>
    <lineage>
        <taxon>Bacteria</taxon>
        <taxon>Bacillati</taxon>
        <taxon>Actinomycetota</taxon>
        <taxon>Actinomycetes</taxon>
        <taxon>Kitasatosporales</taxon>
        <taxon>Streptomycetaceae</taxon>
        <taxon>Streptomyces</taxon>
    </lineage>
</organism>
<feature type="transmembrane region" description="Helical" evidence="2">
    <location>
        <begin position="224"/>
        <end position="246"/>
    </location>
</feature>
<proteinExistence type="predicted"/>
<keyword evidence="4" id="KW-1185">Reference proteome</keyword>
<keyword evidence="2" id="KW-0812">Transmembrane</keyword>
<name>A0ABW2E2T6_9ACTN</name>
<evidence type="ECO:0000256" key="1">
    <source>
        <dbReference type="SAM" id="MobiDB-lite"/>
    </source>
</evidence>
<dbReference type="EMBL" id="JBHSYM010000029">
    <property type="protein sequence ID" value="MFC7013087.1"/>
    <property type="molecule type" value="Genomic_DNA"/>
</dbReference>
<evidence type="ECO:0000313" key="4">
    <source>
        <dbReference type="Proteomes" id="UP001596409"/>
    </source>
</evidence>
<accession>A0ABW2E2T6</accession>
<keyword evidence="2" id="KW-0472">Membrane</keyword>
<sequence length="568" mass="57330">MIQTTARRAPLSLLRTRWRDRSPGLAPALLGGAVAAGLGLGSITVLVMVLWISSPYPDSGPGGTLHVAAALWVLAHGAELVRADTLSGAPAPVGVTPLLLLVLPVWLVHRAARDAVDGDAQDAGDASAAPPLVSARTAWTGVVLGYLAVGVPAVLYAAGGEPRPSWLWAAVCLPLLVTGAAGMGVWTAYGCPGGPAGRVLGTLPPWLRDLVVGPDARLGAVTRAASAGAAVFVGGGALLLVTSLVWHGGAARGSFLRLTEGWSGQFAVLLLCLVLVPNAAVWAAAYALGPGFALGTGHLVSPFLSDPVRLLPPFPLLAAVPDAGPGTPLHWAAGAVPVAAGATVGWFTARSATTETTAITKTTAATAGAGRKTTTPGSGGPDAGPWPPGRTAAAAGLAALLCAVFVALLAAWAGGPLGNGALARFGPVWWQVGCAALAWLGVMTVPVALGVRAWRCRERSEPERTPPAARGADGRIRTETAATPGTGGRRLRVPLPPVGGSFARGKGGKDGKRGKDGKGPDAERHPATGEADDAAMPYGLYDQDDDALRPYGLPPVDSPPEPPRTPEG</sequence>
<protein>
    <submittedName>
        <fullName evidence="3">DUF6350 family protein</fullName>
    </submittedName>
</protein>
<evidence type="ECO:0000313" key="3">
    <source>
        <dbReference type="EMBL" id="MFC7013087.1"/>
    </source>
</evidence>
<comment type="caution">
    <text evidence="3">The sequence shown here is derived from an EMBL/GenBank/DDBJ whole genome shotgun (WGS) entry which is preliminary data.</text>
</comment>
<feature type="compositionally biased region" description="Pro residues" evidence="1">
    <location>
        <begin position="552"/>
        <end position="568"/>
    </location>
</feature>
<feature type="region of interest" description="Disordered" evidence="1">
    <location>
        <begin position="457"/>
        <end position="568"/>
    </location>
</feature>
<feature type="transmembrane region" description="Helical" evidence="2">
    <location>
        <begin position="392"/>
        <end position="413"/>
    </location>
</feature>
<feature type="transmembrane region" description="Helical" evidence="2">
    <location>
        <begin position="266"/>
        <end position="288"/>
    </location>
</feature>